<dbReference type="NCBIfam" id="TIGR00206">
    <property type="entry name" value="fliF"/>
    <property type="match status" value="1"/>
</dbReference>
<dbReference type="Proteomes" id="UP000011705">
    <property type="component" value="Chromosome"/>
</dbReference>
<evidence type="ECO:0000256" key="7">
    <source>
        <dbReference type="ARBA" id="ARBA00023136"/>
    </source>
</evidence>
<dbReference type="PANTHER" id="PTHR30046">
    <property type="entry name" value="FLAGELLAR M-RING PROTEIN"/>
    <property type="match status" value="1"/>
</dbReference>
<dbReference type="GO" id="GO:0009431">
    <property type="term" value="C:bacterial-type flagellum basal body, MS ring"/>
    <property type="evidence" value="ECO:0007669"/>
    <property type="project" value="InterPro"/>
</dbReference>
<dbReference type="GO" id="GO:0005886">
    <property type="term" value="C:plasma membrane"/>
    <property type="evidence" value="ECO:0007669"/>
    <property type="project" value="UniProtKB-SubCell"/>
</dbReference>
<organism evidence="14">
    <name type="scientific">Treponema denticola H-22</name>
    <dbReference type="NCBI Taxonomy" id="999432"/>
    <lineage>
        <taxon>Bacteria</taxon>
        <taxon>Pseudomonadati</taxon>
        <taxon>Spirochaetota</taxon>
        <taxon>Spirochaetia</taxon>
        <taxon>Spirochaetales</taxon>
        <taxon>Treponemataceae</taxon>
        <taxon>Treponema</taxon>
    </lineage>
</organism>
<dbReference type="InterPro" id="IPR000067">
    <property type="entry name" value="FlgMring_FliF"/>
</dbReference>
<keyword evidence="9" id="KW-0175">Coiled coil</keyword>
<sequence>MNEKFNNLKTKFGTLWGKWTKLQKGIIIGVIVLALVLVVVLGRWSSKPTSVPVIDMAITDVDLRDRIILRINEENVKTTISSDGIISVADEATARRMRTILLREDLIPKNTSPWAFFDVERYSRTDFEREIDVRRAITEEVKRHLKALDDIDDANVVVRIPEKALFESEQLPATATVVITPAPGSDISTNRKKIEGIQKMLRLAVPGLKNEDITISDASGIPLNDFEIMKDADRLTLIEKQQKFIAKLERQYGANILTPLQKIYGEDRVRDINVKIDMDMSERSADTTEIRPTVIKEDNPETSYDDSQVVQSVTVSSENATTVWEGSGINPQGPTGTEGQTPPSYQDTRNLVGRSTQTITKENHLVSSSQIKEVFLPKMGRRTVSVNIDGVWEKKKDVNGKYIIKNGVIEREYKPLSAEEIKQAEKIIKDAIGFDASRKDSVSVVNVKVDRTSQFELEDKEYFKALQRQTIFLLSLAGIALILLFFILYRIISREIERRKRLREEELLRQAQLERERMLYDQQMADADVSMTVEERRRQELQENAINMAREHPEDVALLIRTWLMEE</sequence>
<dbReference type="InterPro" id="IPR013556">
    <property type="entry name" value="Flag_M-ring_C"/>
</dbReference>
<dbReference type="EMBL" id="AGDV01000001">
    <property type="protein sequence ID" value="EMB35829.1"/>
    <property type="molecule type" value="Genomic_DNA"/>
</dbReference>
<dbReference type="InterPro" id="IPR006182">
    <property type="entry name" value="FliF_N_dom"/>
</dbReference>
<comment type="subcellular location">
    <subcellularLocation>
        <location evidence="1">Bacterial flagellum basal body</location>
    </subcellularLocation>
    <subcellularLocation>
        <location evidence="2">Cell membrane</location>
        <topology evidence="2">Multi-pass membrane protein</topology>
    </subcellularLocation>
</comment>
<evidence type="ECO:0000256" key="5">
    <source>
        <dbReference type="ARBA" id="ARBA00022692"/>
    </source>
</evidence>
<dbReference type="GO" id="GO:0071973">
    <property type="term" value="P:bacterial-type flagellum-dependent cell motility"/>
    <property type="evidence" value="ECO:0007669"/>
    <property type="project" value="InterPro"/>
</dbReference>
<feature type="domain" description="Flagellar M-ring N-terminal" evidence="12">
    <location>
        <begin position="64"/>
        <end position="224"/>
    </location>
</feature>
<evidence type="ECO:0000256" key="10">
    <source>
        <dbReference type="SAM" id="MobiDB-lite"/>
    </source>
</evidence>
<dbReference type="InterPro" id="IPR045851">
    <property type="entry name" value="AMP-bd_C_sf"/>
</dbReference>
<comment type="caution">
    <text evidence="14">The sequence shown here is derived from an EMBL/GenBank/DDBJ whole genome shotgun (WGS) entry which is preliminary data.</text>
</comment>
<feature type="region of interest" description="Disordered" evidence="10">
    <location>
        <begin position="323"/>
        <end position="348"/>
    </location>
</feature>
<keyword evidence="6 11" id="KW-1133">Transmembrane helix</keyword>
<gene>
    <name evidence="14" type="ORF">HMPREF9726_00021</name>
</gene>
<evidence type="ECO:0000256" key="9">
    <source>
        <dbReference type="SAM" id="Coils"/>
    </source>
</evidence>
<dbReference type="PRINTS" id="PR01009">
    <property type="entry name" value="FLGMRINGFLIF"/>
</dbReference>
<evidence type="ECO:0000256" key="3">
    <source>
        <dbReference type="ARBA" id="ARBA00007971"/>
    </source>
</evidence>
<evidence type="ECO:0000256" key="6">
    <source>
        <dbReference type="ARBA" id="ARBA00022989"/>
    </source>
</evidence>
<keyword evidence="14" id="KW-0282">Flagellum</keyword>
<evidence type="ECO:0000256" key="1">
    <source>
        <dbReference type="ARBA" id="ARBA00004117"/>
    </source>
</evidence>
<dbReference type="Pfam" id="PF08345">
    <property type="entry name" value="YscJ_FliF_C"/>
    <property type="match status" value="1"/>
</dbReference>
<feature type="coiled-coil region" evidence="9">
    <location>
        <begin position="524"/>
        <end position="551"/>
    </location>
</feature>
<keyword evidence="14" id="KW-0966">Cell projection</keyword>
<comment type="similarity">
    <text evidence="3">Belongs to the FliF family.</text>
</comment>
<evidence type="ECO:0000256" key="2">
    <source>
        <dbReference type="ARBA" id="ARBA00004651"/>
    </source>
</evidence>
<keyword evidence="8" id="KW-0975">Bacterial flagellum</keyword>
<keyword evidence="4" id="KW-1003">Cell membrane</keyword>
<evidence type="ECO:0000259" key="12">
    <source>
        <dbReference type="Pfam" id="PF01514"/>
    </source>
</evidence>
<evidence type="ECO:0000256" key="4">
    <source>
        <dbReference type="ARBA" id="ARBA00022475"/>
    </source>
</evidence>
<reference evidence="14" key="1">
    <citation type="submission" date="2012-01" db="EMBL/GenBank/DDBJ databases">
        <title>The Genome Sequence of Treponema denticola H-22.</title>
        <authorList>
            <consortium name="The Broad Institute Genome Sequencing Platform"/>
            <person name="Earl A."/>
            <person name="Ward D."/>
            <person name="Feldgarden M."/>
            <person name="Gevers D."/>
            <person name="Blanton J.M."/>
            <person name="Fenno C.J."/>
            <person name="Baranova O.V."/>
            <person name="Mathney J."/>
            <person name="Dewhirst F.E."/>
            <person name="Izard J."/>
            <person name="Young S.K."/>
            <person name="Zeng Q."/>
            <person name="Gargeya S."/>
            <person name="Fitzgerald M."/>
            <person name="Haas B."/>
            <person name="Abouelleil A."/>
            <person name="Alvarado L."/>
            <person name="Arachchi H.M."/>
            <person name="Berlin A."/>
            <person name="Chapman S.B."/>
            <person name="Gearin G."/>
            <person name="Goldberg J."/>
            <person name="Griggs A."/>
            <person name="Gujja S."/>
            <person name="Hansen M."/>
            <person name="Heiman D."/>
            <person name="Howarth C."/>
            <person name="Larimer J."/>
            <person name="Lui A."/>
            <person name="MacDonald P.J.P."/>
            <person name="McCowen C."/>
            <person name="Montmayeur A."/>
            <person name="Murphy C."/>
            <person name="Neiman D."/>
            <person name="Pearson M."/>
            <person name="Priest M."/>
            <person name="Roberts A."/>
            <person name="Saif S."/>
            <person name="Shea T."/>
            <person name="Sisk P."/>
            <person name="Stolte C."/>
            <person name="Sykes S."/>
            <person name="Wortman J."/>
            <person name="Nusbaum C."/>
            <person name="Birren B."/>
        </authorList>
    </citation>
    <scope>NUCLEOTIDE SEQUENCE [LARGE SCALE GENOMIC DNA]</scope>
    <source>
        <strain evidence="14">H-22</strain>
    </source>
</reference>
<dbReference type="PANTHER" id="PTHR30046:SF0">
    <property type="entry name" value="FLAGELLAR M-RING PROTEIN"/>
    <property type="match status" value="1"/>
</dbReference>
<protein>
    <submittedName>
        <fullName evidence="14">Flagellar M-ring protein FliF</fullName>
    </submittedName>
</protein>
<keyword evidence="7 11" id="KW-0472">Membrane</keyword>
<dbReference type="GO" id="GO:0003774">
    <property type="term" value="F:cytoskeletal motor activity"/>
    <property type="evidence" value="ECO:0007669"/>
    <property type="project" value="InterPro"/>
</dbReference>
<dbReference type="InterPro" id="IPR043427">
    <property type="entry name" value="YscJ/FliF"/>
</dbReference>
<evidence type="ECO:0000256" key="11">
    <source>
        <dbReference type="SAM" id="Phobius"/>
    </source>
</evidence>
<keyword evidence="5 11" id="KW-0812">Transmembrane</keyword>
<proteinExistence type="inferred from homology"/>
<evidence type="ECO:0000256" key="8">
    <source>
        <dbReference type="ARBA" id="ARBA00023143"/>
    </source>
</evidence>
<dbReference type="RefSeq" id="WP_002682497.1">
    <property type="nucleotide sequence ID" value="NZ_CM001795.1"/>
</dbReference>
<name>A0A0E2E742_TREDN</name>
<feature type="domain" description="Flagellar M-ring C-terminal" evidence="13">
    <location>
        <begin position="260"/>
        <end position="448"/>
    </location>
</feature>
<dbReference type="Gene3D" id="3.30.300.30">
    <property type="match status" value="1"/>
</dbReference>
<dbReference type="Pfam" id="PF01514">
    <property type="entry name" value="YscJ_FliF"/>
    <property type="match status" value="1"/>
</dbReference>
<evidence type="ECO:0000313" key="14">
    <source>
        <dbReference type="EMBL" id="EMB35829.1"/>
    </source>
</evidence>
<dbReference type="AlphaFoldDB" id="A0A0E2E742"/>
<dbReference type="PATRIC" id="fig|999432.5.peg.21"/>
<dbReference type="HOGENOM" id="CLU_028108_2_0_12"/>
<evidence type="ECO:0000259" key="13">
    <source>
        <dbReference type="Pfam" id="PF08345"/>
    </source>
</evidence>
<feature type="transmembrane region" description="Helical" evidence="11">
    <location>
        <begin position="25"/>
        <end position="44"/>
    </location>
</feature>
<accession>A0A0E2E742</accession>
<keyword evidence="14" id="KW-0969">Cilium</keyword>
<feature type="transmembrane region" description="Helical" evidence="11">
    <location>
        <begin position="471"/>
        <end position="492"/>
    </location>
</feature>